<accession>A0ABY7DIJ0</accession>
<dbReference type="Proteomes" id="UP001164746">
    <property type="component" value="Chromosome 2"/>
</dbReference>
<dbReference type="PANTHER" id="PTHR10796:SF92">
    <property type="entry name" value="PATCHED-RELATED, ISOFORM A"/>
    <property type="match status" value="1"/>
</dbReference>
<feature type="transmembrane region" description="Helical" evidence="2">
    <location>
        <begin position="437"/>
        <end position="456"/>
    </location>
</feature>
<feature type="transmembrane region" description="Helical" evidence="2">
    <location>
        <begin position="534"/>
        <end position="552"/>
    </location>
</feature>
<feature type="domain" description="SSD" evidence="3">
    <location>
        <begin position="40"/>
        <end position="170"/>
    </location>
</feature>
<dbReference type="InterPro" id="IPR051697">
    <property type="entry name" value="Patched_domain-protein"/>
</dbReference>
<dbReference type="Pfam" id="PF12349">
    <property type="entry name" value="Sterol-sensing"/>
    <property type="match status" value="1"/>
</dbReference>
<dbReference type="Gene3D" id="1.20.1640.10">
    <property type="entry name" value="Multidrug efflux transporter AcrB transmembrane domain"/>
    <property type="match status" value="1"/>
</dbReference>
<feature type="transmembrane region" description="Helical" evidence="2">
    <location>
        <begin position="462"/>
        <end position="482"/>
    </location>
</feature>
<keyword evidence="5" id="KW-1185">Reference proteome</keyword>
<evidence type="ECO:0000313" key="5">
    <source>
        <dbReference type="Proteomes" id="UP001164746"/>
    </source>
</evidence>
<protein>
    <submittedName>
        <fullName evidence="4">PTHD3-like protein</fullName>
    </submittedName>
</protein>
<gene>
    <name evidence="4" type="ORF">MAR_030202</name>
</gene>
<proteinExistence type="inferred from homology"/>
<sequence>MVKMDAFVEKLSSFSSDKLDIAYGHFSSLDEELDKNVNGDIALFSVTITLMLTYACVATFSFRDSVSQRSILGFAGILAAGLAIIASFGLCSIIGVDFVSIVGVVPFLVIEALRSSGVGITITSITDLIAFLAGVGSSFLAVRNFCIYTAVAVVFCYINNISLFAACLTINERRVEQNRHFFTCRRVKPKEELKAIGKSNLYAICCGGSPPNNRNDAESFLDKFPRWLFPKVVLKLPFKIIIIVLFVCYLAFGIYGCVNLKQGLNLSQLVQDDSYFYKYSTRLETYFSRQTPVAFVTINDYTYSDFDTKNQINSVIKTAQDHEYFDDTFEHNWLNTYMASTYYDGSSESDFIAGFKSFISDRRYSRFENDVVFDSNERRIAASKFYVLSSDLSDSQEEGKMMLKAREIADREKFQCFASSPAFIAFEQYVRILGQTLQTVGIALAAVFVVTCFFMPHPVLIVFVTLAVTMIMVGVFGYMLYIDVALSAITMIHLIMSIGFSIDFTAHICHGYMISTGVSRDERVRQAFDHTGAPIFHGAMSSLIGVVVLYFAKSYIFKTFAFVMSFVLLFGIAHALLLLPVILSWRGPGRLTVSNELKGKTEQVEKETEVFL</sequence>
<dbReference type="PANTHER" id="PTHR10796">
    <property type="entry name" value="PATCHED-RELATED"/>
    <property type="match status" value="1"/>
</dbReference>
<feature type="transmembrane region" description="Helical" evidence="2">
    <location>
        <begin position="41"/>
        <end position="62"/>
    </location>
</feature>
<dbReference type="PROSITE" id="PS50156">
    <property type="entry name" value="SSD"/>
    <property type="match status" value="1"/>
</dbReference>
<name>A0ABY7DIJ0_MYAAR</name>
<feature type="transmembrane region" description="Helical" evidence="2">
    <location>
        <begin position="494"/>
        <end position="514"/>
    </location>
</feature>
<reference evidence="4" key="1">
    <citation type="submission" date="2022-11" db="EMBL/GenBank/DDBJ databases">
        <title>Centuries of genome instability and evolution in soft-shell clam transmissible cancer (bioRxiv).</title>
        <authorList>
            <person name="Hart S.F.M."/>
            <person name="Yonemitsu M.A."/>
            <person name="Giersch R.M."/>
            <person name="Beal B.F."/>
            <person name="Arriagada G."/>
            <person name="Davis B.W."/>
            <person name="Ostrander E.A."/>
            <person name="Goff S.P."/>
            <person name="Metzger M.J."/>
        </authorList>
    </citation>
    <scope>NUCLEOTIDE SEQUENCE</scope>
    <source>
        <strain evidence="4">MELC-2E11</strain>
        <tissue evidence="4">Siphon/mantle</tissue>
    </source>
</reference>
<feature type="transmembrane region" description="Helical" evidence="2">
    <location>
        <begin position="236"/>
        <end position="258"/>
    </location>
</feature>
<organism evidence="4 5">
    <name type="scientific">Mya arenaria</name>
    <name type="common">Soft-shell clam</name>
    <dbReference type="NCBI Taxonomy" id="6604"/>
    <lineage>
        <taxon>Eukaryota</taxon>
        <taxon>Metazoa</taxon>
        <taxon>Spiralia</taxon>
        <taxon>Lophotrochozoa</taxon>
        <taxon>Mollusca</taxon>
        <taxon>Bivalvia</taxon>
        <taxon>Autobranchia</taxon>
        <taxon>Heteroconchia</taxon>
        <taxon>Euheterodonta</taxon>
        <taxon>Imparidentia</taxon>
        <taxon>Neoheterodontei</taxon>
        <taxon>Myida</taxon>
        <taxon>Myoidea</taxon>
        <taxon>Myidae</taxon>
        <taxon>Mya</taxon>
    </lineage>
</organism>
<feature type="transmembrane region" description="Helical" evidence="2">
    <location>
        <begin position="147"/>
        <end position="171"/>
    </location>
</feature>
<evidence type="ECO:0000256" key="2">
    <source>
        <dbReference type="SAM" id="Phobius"/>
    </source>
</evidence>
<feature type="transmembrane region" description="Helical" evidence="2">
    <location>
        <begin position="559"/>
        <end position="583"/>
    </location>
</feature>
<evidence type="ECO:0000259" key="3">
    <source>
        <dbReference type="PROSITE" id="PS50156"/>
    </source>
</evidence>
<keyword evidence="2" id="KW-0812">Transmembrane</keyword>
<dbReference type="InterPro" id="IPR000731">
    <property type="entry name" value="SSD"/>
</dbReference>
<evidence type="ECO:0000313" key="4">
    <source>
        <dbReference type="EMBL" id="WAQ97512.1"/>
    </source>
</evidence>
<dbReference type="PRINTS" id="PR00702">
    <property type="entry name" value="ACRIFLAVINRP"/>
</dbReference>
<feature type="transmembrane region" description="Helical" evidence="2">
    <location>
        <begin position="74"/>
        <end position="96"/>
    </location>
</feature>
<dbReference type="EMBL" id="CP111013">
    <property type="protein sequence ID" value="WAQ97512.1"/>
    <property type="molecule type" value="Genomic_DNA"/>
</dbReference>
<feature type="transmembrane region" description="Helical" evidence="2">
    <location>
        <begin position="116"/>
        <end position="135"/>
    </location>
</feature>
<keyword evidence="2" id="KW-1133">Transmembrane helix</keyword>
<keyword evidence="2" id="KW-0472">Membrane</keyword>
<dbReference type="SUPFAM" id="SSF82866">
    <property type="entry name" value="Multidrug efflux transporter AcrB transmembrane domain"/>
    <property type="match status" value="2"/>
</dbReference>
<dbReference type="InterPro" id="IPR001036">
    <property type="entry name" value="Acrflvin-R"/>
</dbReference>
<evidence type="ECO:0000256" key="1">
    <source>
        <dbReference type="ARBA" id="ARBA00005585"/>
    </source>
</evidence>
<dbReference type="InterPro" id="IPR053958">
    <property type="entry name" value="HMGCR/SNAP/NPC1-like_SSD"/>
</dbReference>
<comment type="similarity">
    <text evidence="1">Belongs to the patched family.</text>
</comment>